<feature type="transmembrane region" description="Helical" evidence="2">
    <location>
        <begin position="786"/>
        <end position="808"/>
    </location>
</feature>
<dbReference type="InterPro" id="IPR019170">
    <property type="entry name" value="Meckelin"/>
</dbReference>
<feature type="transmembrane region" description="Helical" evidence="2">
    <location>
        <begin position="504"/>
        <end position="526"/>
    </location>
</feature>
<feature type="transmembrane region" description="Helical" evidence="2">
    <location>
        <begin position="259"/>
        <end position="280"/>
    </location>
</feature>
<feature type="region of interest" description="Disordered" evidence="1">
    <location>
        <begin position="399"/>
        <end position="480"/>
    </location>
</feature>
<reference evidence="3 4" key="1">
    <citation type="submission" date="2019-07" db="EMBL/GenBank/DDBJ databases">
        <title>Genomes of Cafeteria roenbergensis.</title>
        <authorList>
            <person name="Fischer M.G."/>
            <person name="Hackl T."/>
            <person name="Roman M."/>
        </authorList>
    </citation>
    <scope>NUCLEOTIDE SEQUENCE [LARGE SCALE GENOMIC DNA]</scope>
    <source>
        <strain evidence="3 4">BVI</strain>
    </source>
</reference>
<feature type="transmembrane region" description="Helical" evidence="2">
    <location>
        <begin position="546"/>
        <end position="568"/>
    </location>
</feature>
<dbReference type="GO" id="GO:0060271">
    <property type="term" value="P:cilium assembly"/>
    <property type="evidence" value="ECO:0007669"/>
    <property type="project" value="InterPro"/>
</dbReference>
<comment type="caution">
    <text evidence="3">The sequence shown here is derived from an EMBL/GenBank/DDBJ whole genome shotgun (WGS) entry which is preliminary data.</text>
</comment>
<sequence length="851" mass="92015">MSFDDTVRAASEDTIRVVLARFALNGTFLGLVPMKRQLAYCGSAAPAAVALSGSTSSRTGVSDFDDPEWTRFGYGITMAVGCNLAGLLRDGSDVNSTVFYEPYFVDVASSLALSKATTDGSGLSGTSAPLSADPPLALYPMPVRIVNYRAADGGTPNADAYSPGAETGDDVLSRRFFLYDRVSGLSTASAAGTPQILRYARRLVLSMRAQDTSRAKLLVPVLTVEYRERRADDVVADTDGLGRDEVEFRVLYEAEQSQYWTAAVVMFAIGQTLAVGFAVLRMFNWNRRSVRTTEEGGLSLIVLGRFLVYLAHGYAHAAFWVAVVLCAYWFAFFKLQARVFALLPEDEPALTQDDYETLAVVLCTALAGQLLRGGELMYEQCTVDVFFVDWEKPRGELASASATVDSDRRSGDAGAGGGGDADADEEEGGSVRGGAAGGDAALRSSGARGAASRASAGGAAAAGGGGPGGGRAGKGEKDKTPPVSVWRTLFMANEWSELATERRISVPLTFALLAVVLVSADQQWVATPRPNADDLSPGQVNPALQFAAAVFWFLILVLIQLVWVWAIAERFIEPSATLRFVDLCTVAKISIVLLDERYHGFYLHCDAPYDFADADMSQLVLSLSDEAGTVRAGRGLIGAPPDSGDAQAFELFLPQVWRRTFDSYYTRLDEELAARARQAGAASAAGARGGSGGQRQSALRASVDRDTAVLKHRTANAIARFIKGFVVKDQRAAGLSRVFRERSYLQRFFHTPPDIEAENQTTGQRRSADEGVSVFMLDRELRIETLIFRGVEWDLLLLALLIFSVVQFYTADPVLGAFLAILIDRVFVLVRQEWGRQNLAAKTLVDDRFLI</sequence>
<evidence type="ECO:0000313" key="4">
    <source>
        <dbReference type="Proteomes" id="UP000323011"/>
    </source>
</evidence>
<evidence type="ECO:0008006" key="5">
    <source>
        <dbReference type="Google" id="ProtNLM"/>
    </source>
</evidence>
<keyword evidence="2" id="KW-0472">Membrane</keyword>
<dbReference type="Proteomes" id="UP000323011">
    <property type="component" value="Unassembled WGS sequence"/>
</dbReference>
<dbReference type="PANTHER" id="PTHR21274">
    <property type="entry name" value="MECKELIN"/>
    <property type="match status" value="1"/>
</dbReference>
<feature type="compositionally biased region" description="Gly residues" evidence="1">
    <location>
        <begin position="460"/>
        <end position="472"/>
    </location>
</feature>
<keyword evidence="4" id="KW-1185">Reference proteome</keyword>
<protein>
    <recommendedName>
        <fullName evidence="5">Meckelin</fullName>
    </recommendedName>
</protein>
<gene>
    <name evidence="3" type="ORF">FNF29_01675</name>
</gene>
<keyword evidence="2" id="KW-1133">Transmembrane helix</keyword>
<feature type="compositionally biased region" description="Low complexity" evidence="1">
    <location>
        <begin position="438"/>
        <end position="459"/>
    </location>
</feature>
<dbReference type="Pfam" id="PF09773">
    <property type="entry name" value="Meckelin"/>
    <property type="match status" value="2"/>
</dbReference>
<evidence type="ECO:0000256" key="2">
    <source>
        <dbReference type="SAM" id="Phobius"/>
    </source>
</evidence>
<accession>A0A5A8CU97</accession>
<evidence type="ECO:0000313" key="3">
    <source>
        <dbReference type="EMBL" id="KAA0155760.1"/>
    </source>
</evidence>
<organism evidence="3 4">
    <name type="scientific">Cafeteria roenbergensis</name>
    <name type="common">Marine flagellate</name>
    <dbReference type="NCBI Taxonomy" id="33653"/>
    <lineage>
        <taxon>Eukaryota</taxon>
        <taxon>Sar</taxon>
        <taxon>Stramenopiles</taxon>
        <taxon>Bigyra</taxon>
        <taxon>Opalozoa</taxon>
        <taxon>Bicosoecida</taxon>
        <taxon>Cafeteriaceae</taxon>
        <taxon>Cafeteria</taxon>
    </lineage>
</organism>
<dbReference type="EMBL" id="VLTN01000006">
    <property type="protein sequence ID" value="KAA0155760.1"/>
    <property type="molecule type" value="Genomic_DNA"/>
</dbReference>
<dbReference type="PANTHER" id="PTHR21274:SF0">
    <property type="entry name" value="MECKELIN"/>
    <property type="match status" value="1"/>
</dbReference>
<proteinExistence type="predicted"/>
<feature type="transmembrane region" description="Helical" evidence="2">
    <location>
        <begin position="317"/>
        <end position="335"/>
    </location>
</feature>
<dbReference type="OMA" id="WEKPRGE"/>
<dbReference type="AlphaFoldDB" id="A0A5A8CU97"/>
<keyword evidence="2" id="KW-0812">Transmembrane</keyword>
<dbReference type="GO" id="GO:0036038">
    <property type="term" value="C:MKS complex"/>
    <property type="evidence" value="ECO:0007669"/>
    <property type="project" value="InterPro"/>
</dbReference>
<name>A0A5A8CU97_CAFRO</name>
<feature type="transmembrane region" description="Helical" evidence="2">
    <location>
        <begin position="814"/>
        <end position="830"/>
    </location>
</feature>
<evidence type="ECO:0000256" key="1">
    <source>
        <dbReference type="SAM" id="MobiDB-lite"/>
    </source>
</evidence>